<dbReference type="AlphaFoldDB" id="A0A9P4Y5N0"/>
<evidence type="ECO:0000256" key="1">
    <source>
        <dbReference type="SAM" id="MobiDB-lite"/>
    </source>
</evidence>
<dbReference type="GeneID" id="63837434"/>
<dbReference type="EMBL" id="MU032346">
    <property type="protein sequence ID" value="KAF3767146.1"/>
    <property type="molecule type" value="Genomic_DNA"/>
</dbReference>
<comment type="caution">
    <text evidence="2">The sequence shown here is derived from an EMBL/GenBank/DDBJ whole genome shotgun (WGS) entry which is preliminary data.</text>
</comment>
<feature type="compositionally biased region" description="Polar residues" evidence="1">
    <location>
        <begin position="67"/>
        <end position="84"/>
    </location>
</feature>
<keyword evidence="3" id="KW-1185">Reference proteome</keyword>
<protein>
    <submittedName>
        <fullName evidence="2">Uncharacterized protein</fullName>
    </submittedName>
</protein>
<dbReference type="RefSeq" id="XP_040778107.1">
    <property type="nucleotide sequence ID" value="XM_040920305.1"/>
</dbReference>
<accession>A0A9P4Y5N0</accession>
<gene>
    <name evidence="2" type="ORF">M406DRAFT_328245</name>
</gene>
<feature type="region of interest" description="Disordered" evidence="1">
    <location>
        <begin position="1"/>
        <end position="88"/>
    </location>
</feature>
<organism evidence="2 3">
    <name type="scientific">Cryphonectria parasitica (strain ATCC 38755 / EP155)</name>
    <dbReference type="NCBI Taxonomy" id="660469"/>
    <lineage>
        <taxon>Eukaryota</taxon>
        <taxon>Fungi</taxon>
        <taxon>Dikarya</taxon>
        <taxon>Ascomycota</taxon>
        <taxon>Pezizomycotina</taxon>
        <taxon>Sordariomycetes</taxon>
        <taxon>Sordariomycetidae</taxon>
        <taxon>Diaporthales</taxon>
        <taxon>Cryphonectriaceae</taxon>
        <taxon>Cryphonectria-Endothia species complex</taxon>
        <taxon>Cryphonectria</taxon>
    </lineage>
</organism>
<evidence type="ECO:0000313" key="3">
    <source>
        <dbReference type="Proteomes" id="UP000803844"/>
    </source>
</evidence>
<proteinExistence type="predicted"/>
<reference evidence="2" key="1">
    <citation type="journal article" date="2020" name="Phytopathology">
        <title>Genome sequence of the chestnut blight fungus Cryphonectria parasitica EP155: A fundamental resource for an archetypical invasive plant pathogen.</title>
        <authorList>
            <person name="Crouch J.A."/>
            <person name="Dawe A."/>
            <person name="Aerts A."/>
            <person name="Barry K."/>
            <person name="Churchill A.C.L."/>
            <person name="Grimwood J."/>
            <person name="Hillman B."/>
            <person name="Milgroom M.G."/>
            <person name="Pangilinan J."/>
            <person name="Smith M."/>
            <person name="Salamov A."/>
            <person name="Schmutz J."/>
            <person name="Yadav J."/>
            <person name="Grigoriev I.V."/>
            <person name="Nuss D."/>
        </authorList>
    </citation>
    <scope>NUCLEOTIDE SEQUENCE</scope>
    <source>
        <strain evidence="2">EP155</strain>
    </source>
</reference>
<dbReference type="Proteomes" id="UP000803844">
    <property type="component" value="Unassembled WGS sequence"/>
</dbReference>
<feature type="region of interest" description="Disordered" evidence="1">
    <location>
        <begin position="110"/>
        <end position="135"/>
    </location>
</feature>
<evidence type="ECO:0000313" key="2">
    <source>
        <dbReference type="EMBL" id="KAF3767146.1"/>
    </source>
</evidence>
<name>A0A9P4Y5N0_CRYP1</name>
<sequence length="189" mass="20060">MPTNKKRQAEPTANTANKRRAGAGASVAAPTTRMTRSAYKKLNQAGEKTAKLEQGLPMETRRRRKQQQSQPAATTVASCKDVSSPQPPTVDLALGVTAGGAQVRIPMEIDDDAASRPGSLDDAAGSATSAETERSFDTAKQAGLCYLAGVEDGEDDTGRRSFTTVVYATGVTPDEHQEAKRLLLLLLLM</sequence>